<evidence type="ECO:0000256" key="3">
    <source>
        <dbReference type="ARBA" id="ARBA00023015"/>
    </source>
</evidence>
<dbReference type="Pfam" id="PF04082">
    <property type="entry name" value="Fungal_trans"/>
    <property type="match status" value="1"/>
</dbReference>
<dbReference type="CDD" id="cd12148">
    <property type="entry name" value="fungal_TF_MHR"/>
    <property type="match status" value="1"/>
</dbReference>
<keyword evidence="6" id="KW-0539">Nucleus</keyword>
<accession>A0A6G1G9T4</accession>
<dbReference type="InterPro" id="IPR007219">
    <property type="entry name" value="XnlR_reg_dom"/>
</dbReference>
<name>A0A6G1G9T4_9PEZI</name>
<keyword evidence="3" id="KW-0805">Transcription regulation</keyword>
<evidence type="ECO:0000313" key="10">
    <source>
        <dbReference type="Proteomes" id="UP000504638"/>
    </source>
</evidence>
<evidence type="ECO:0000259" key="8">
    <source>
        <dbReference type="SMART" id="SM00906"/>
    </source>
</evidence>
<feature type="compositionally biased region" description="Basic and acidic residues" evidence="7">
    <location>
        <begin position="53"/>
        <end position="74"/>
    </location>
</feature>
<dbReference type="InterPro" id="IPR051615">
    <property type="entry name" value="Transcr_Regulatory_Elem"/>
</dbReference>
<protein>
    <recommendedName>
        <fullName evidence="8">Xylanolytic transcriptional activator regulatory domain-containing protein</fullName>
    </recommendedName>
</protein>
<feature type="compositionally biased region" description="Polar residues" evidence="7">
    <location>
        <begin position="612"/>
        <end position="631"/>
    </location>
</feature>
<reference evidence="11" key="2">
    <citation type="submission" date="2020-04" db="EMBL/GenBank/DDBJ databases">
        <authorList>
            <consortium name="NCBI Genome Project"/>
        </authorList>
    </citation>
    <scope>NUCLEOTIDE SEQUENCE</scope>
    <source>
        <strain evidence="11">CBS 781.70</strain>
    </source>
</reference>
<feature type="region of interest" description="Disordered" evidence="7">
    <location>
        <begin position="52"/>
        <end position="78"/>
    </location>
</feature>
<evidence type="ECO:0000256" key="5">
    <source>
        <dbReference type="ARBA" id="ARBA00023163"/>
    </source>
</evidence>
<dbReference type="GO" id="GO:0003677">
    <property type="term" value="F:DNA binding"/>
    <property type="evidence" value="ECO:0007669"/>
    <property type="project" value="UniProtKB-KW"/>
</dbReference>
<evidence type="ECO:0000256" key="4">
    <source>
        <dbReference type="ARBA" id="ARBA00023125"/>
    </source>
</evidence>
<dbReference type="RefSeq" id="XP_033536301.1">
    <property type="nucleotide sequence ID" value="XM_033674944.1"/>
</dbReference>
<evidence type="ECO:0000313" key="11">
    <source>
        <dbReference type="RefSeq" id="XP_033536301.1"/>
    </source>
</evidence>
<keyword evidence="4" id="KW-0238">DNA-binding</keyword>
<feature type="region of interest" description="Disordered" evidence="7">
    <location>
        <begin position="521"/>
        <end position="573"/>
    </location>
</feature>
<evidence type="ECO:0000256" key="6">
    <source>
        <dbReference type="ARBA" id="ARBA00023242"/>
    </source>
</evidence>
<keyword evidence="5" id="KW-0804">Transcription</keyword>
<organism evidence="9">
    <name type="scientific">Eremomyces bilateralis CBS 781.70</name>
    <dbReference type="NCBI Taxonomy" id="1392243"/>
    <lineage>
        <taxon>Eukaryota</taxon>
        <taxon>Fungi</taxon>
        <taxon>Dikarya</taxon>
        <taxon>Ascomycota</taxon>
        <taxon>Pezizomycotina</taxon>
        <taxon>Dothideomycetes</taxon>
        <taxon>Dothideomycetes incertae sedis</taxon>
        <taxon>Eremomycetales</taxon>
        <taxon>Eremomycetaceae</taxon>
        <taxon>Eremomyces</taxon>
    </lineage>
</organism>
<keyword evidence="10" id="KW-1185">Reference proteome</keyword>
<dbReference type="GO" id="GO:0008270">
    <property type="term" value="F:zinc ion binding"/>
    <property type="evidence" value="ECO:0007669"/>
    <property type="project" value="InterPro"/>
</dbReference>
<feature type="compositionally biased region" description="Polar residues" evidence="7">
    <location>
        <begin position="684"/>
        <end position="696"/>
    </location>
</feature>
<evidence type="ECO:0000313" key="9">
    <source>
        <dbReference type="EMBL" id="KAF1814670.1"/>
    </source>
</evidence>
<reference evidence="9 11" key="1">
    <citation type="submission" date="2020-01" db="EMBL/GenBank/DDBJ databases">
        <authorList>
            <consortium name="DOE Joint Genome Institute"/>
            <person name="Haridas S."/>
            <person name="Albert R."/>
            <person name="Binder M."/>
            <person name="Bloem J."/>
            <person name="Labutti K."/>
            <person name="Salamov A."/>
            <person name="Andreopoulos B."/>
            <person name="Baker S.E."/>
            <person name="Barry K."/>
            <person name="Bills G."/>
            <person name="Bluhm B.H."/>
            <person name="Cannon C."/>
            <person name="Castanera R."/>
            <person name="Culley D.E."/>
            <person name="Daum C."/>
            <person name="Ezra D."/>
            <person name="Gonzalez J.B."/>
            <person name="Henrissat B."/>
            <person name="Kuo A."/>
            <person name="Liang C."/>
            <person name="Lipzen A."/>
            <person name="Lutzoni F."/>
            <person name="Magnuson J."/>
            <person name="Mondo S."/>
            <person name="Nolan M."/>
            <person name="Ohm R."/>
            <person name="Pangilinan J."/>
            <person name="Park H.-J."/>
            <person name="Ramirez L."/>
            <person name="Alfaro M."/>
            <person name="Sun H."/>
            <person name="Tritt A."/>
            <person name="Yoshinaga Y."/>
            <person name="Zwiers L.-H."/>
            <person name="Turgeon B.G."/>
            <person name="Goodwin S.B."/>
            <person name="Spatafora J.W."/>
            <person name="Crous P.W."/>
            <person name="Grigoriev I.V."/>
        </authorList>
    </citation>
    <scope>NUCLEOTIDE SEQUENCE</scope>
    <source>
        <strain evidence="9 11">CBS 781.70</strain>
    </source>
</reference>
<dbReference type="OrthoDB" id="2162761at2759"/>
<evidence type="ECO:0000256" key="1">
    <source>
        <dbReference type="ARBA" id="ARBA00022723"/>
    </source>
</evidence>
<keyword evidence="1" id="KW-0479">Metal-binding</keyword>
<feature type="compositionally biased region" description="Low complexity" evidence="7">
    <location>
        <begin position="546"/>
        <end position="562"/>
    </location>
</feature>
<reference evidence="11" key="3">
    <citation type="submission" date="2025-04" db="UniProtKB">
        <authorList>
            <consortium name="RefSeq"/>
        </authorList>
    </citation>
    <scope>IDENTIFICATION</scope>
    <source>
        <strain evidence="11">CBS 781.70</strain>
    </source>
</reference>
<gene>
    <name evidence="9 11" type="ORF">P152DRAFT_283023</name>
</gene>
<dbReference type="GeneID" id="54415514"/>
<dbReference type="PANTHER" id="PTHR31313:SF81">
    <property type="entry name" value="TY1 ENHANCER ACTIVATOR"/>
    <property type="match status" value="1"/>
</dbReference>
<feature type="region of interest" description="Disordered" evidence="7">
    <location>
        <begin position="612"/>
        <end position="707"/>
    </location>
</feature>
<dbReference type="SMART" id="SM00906">
    <property type="entry name" value="Fungal_trans"/>
    <property type="match status" value="1"/>
</dbReference>
<dbReference type="Proteomes" id="UP000504638">
    <property type="component" value="Unplaced"/>
</dbReference>
<proteinExistence type="predicted"/>
<dbReference type="GO" id="GO:0006351">
    <property type="term" value="P:DNA-templated transcription"/>
    <property type="evidence" value="ECO:0007669"/>
    <property type="project" value="InterPro"/>
</dbReference>
<dbReference type="EMBL" id="ML975153">
    <property type="protein sequence ID" value="KAF1814670.1"/>
    <property type="molecule type" value="Genomic_DNA"/>
</dbReference>
<evidence type="ECO:0000256" key="7">
    <source>
        <dbReference type="SAM" id="MobiDB-lite"/>
    </source>
</evidence>
<dbReference type="AlphaFoldDB" id="A0A6G1G9T4"/>
<keyword evidence="2" id="KW-0862">Zinc</keyword>
<dbReference type="PANTHER" id="PTHR31313">
    <property type="entry name" value="TY1 ENHANCER ACTIVATOR"/>
    <property type="match status" value="1"/>
</dbReference>
<sequence>MMMDLPLADIFHRVISSKHPTELLTCLKCDGGTPKCSTCNAVYFTACSYDTTPEPRKSVTRRDESTMSPERSEGGLETQWSPSDLHSMFLPEGVLDHESRESRRRESQVPAAQISPGSWTKVTSDVYFIQNALDRYFANAFYTLLLRNNFIQDFQSGSTIHCSPILVNAICAYGCRFGESGQTDYAVASDQFFTEAQRLLFEDKTPRLTTVQALAVMGLRQTASSNESSAFQFIGRAMRMAIDLGLHQQEKGSPPLSSDQNDTLARRVTFWGCYCLDVTLSFWFCRIPQLASSVVGAERLLGSSSPSNSPTASYGRIHGALSTAQLNSIGPELLFLDALSHFCDLMNETASILFSPQEKLTASRLLNQHKKYQDWMRELPDTLRLHEHAIPPIYILHMLFLTMTTIVYRPLINLANNEQSALHGVDYKNMSISTANEIVTMAVKFRNMFPHLTFPPLLPHIFLSTASTLLLEPGPEPPLSYITRELATMSGTEPTALNAFHRLQSLATAHSIRLPDLASFPQLIRPPSHQGPRSRDSPATSNDVRPPLTRSSHSSSTASTGPHTPPDLHYHHDVSLPPFRQIANSSLKPWPDNPTSRLLNQHSYATLHQLPQSRTDIGGATNSLGLNGDTSDANHRGSRPSGSDLSISVAAVIGLPKGTRPPNLQRPPIYPPTSRSPDVEMGETDSQISRKQSASSKRMDLRGMLAD</sequence>
<feature type="domain" description="Xylanolytic transcriptional activator regulatory" evidence="8">
    <location>
        <begin position="230"/>
        <end position="312"/>
    </location>
</feature>
<evidence type="ECO:0000256" key="2">
    <source>
        <dbReference type="ARBA" id="ARBA00022833"/>
    </source>
</evidence>